<evidence type="ECO:0000256" key="1">
    <source>
        <dbReference type="SAM" id="Phobius"/>
    </source>
</evidence>
<feature type="non-terminal residue" evidence="3">
    <location>
        <position position="1"/>
    </location>
</feature>
<keyword evidence="4" id="KW-1185">Reference proteome</keyword>
<feature type="chain" id="PRO_5046419009" evidence="2">
    <location>
        <begin position="23"/>
        <end position="253"/>
    </location>
</feature>
<feature type="non-terminal residue" evidence="3">
    <location>
        <position position="253"/>
    </location>
</feature>
<name>A0ABP0NTY5_9DINO</name>
<feature type="signal peptide" evidence="2">
    <location>
        <begin position="1"/>
        <end position="22"/>
    </location>
</feature>
<feature type="transmembrane region" description="Helical" evidence="1">
    <location>
        <begin position="156"/>
        <end position="172"/>
    </location>
</feature>
<sequence>ALAIVVLALLLAPLLRERRARTDDPAAYDLAVYRDQLAEVERDLARGVIAEDVAIRTRLEVSRRILEADRAAGHVSHGQAPRGLTVAMIGVTAVLMVGGALPAFMVAERLAGDGKGGVATAKLHRRAFFGGILKVGEDAGVGAANRCGPRAQMRHPGALAIVVLALLLAPLLRERRARTDDPAAYDLAVYRDQLAEVERDLARGVIAEDVAIRTRLEVSRRILEADRAAGHVSHGQAPRGLTVAMIGVTAVLM</sequence>
<keyword evidence="2" id="KW-0732">Signal</keyword>
<evidence type="ECO:0000256" key="2">
    <source>
        <dbReference type="SAM" id="SignalP"/>
    </source>
</evidence>
<accession>A0ABP0NTY5</accession>
<proteinExistence type="predicted"/>
<evidence type="ECO:0000313" key="3">
    <source>
        <dbReference type="EMBL" id="CAK9066289.1"/>
    </source>
</evidence>
<keyword evidence="1" id="KW-0472">Membrane</keyword>
<reference evidence="3 4" key="1">
    <citation type="submission" date="2024-02" db="EMBL/GenBank/DDBJ databases">
        <authorList>
            <person name="Chen Y."/>
            <person name="Shah S."/>
            <person name="Dougan E. K."/>
            <person name="Thang M."/>
            <person name="Chan C."/>
        </authorList>
    </citation>
    <scope>NUCLEOTIDE SEQUENCE [LARGE SCALE GENOMIC DNA]</scope>
</reference>
<dbReference type="EMBL" id="CAXAMM010030329">
    <property type="protein sequence ID" value="CAK9066289.1"/>
    <property type="molecule type" value="Genomic_DNA"/>
</dbReference>
<evidence type="ECO:0000313" key="4">
    <source>
        <dbReference type="Proteomes" id="UP001642464"/>
    </source>
</evidence>
<dbReference type="InterPro" id="IPR017560">
    <property type="entry name" value="Cyt_c_biogenesis_CcmI"/>
</dbReference>
<dbReference type="Proteomes" id="UP001642464">
    <property type="component" value="Unassembled WGS sequence"/>
</dbReference>
<protein>
    <submittedName>
        <fullName evidence="3">Cytochrome c-type biogenesis protein CcmH</fullName>
    </submittedName>
</protein>
<gene>
    <name evidence="3" type="ORF">SCF082_LOCUS33774</name>
</gene>
<comment type="caution">
    <text evidence="3">The sequence shown here is derived from an EMBL/GenBank/DDBJ whole genome shotgun (WGS) entry which is preliminary data.</text>
</comment>
<organism evidence="3 4">
    <name type="scientific">Durusdinium trenchii</name>
    <dbReference type="NCBI Taxonomy" id="1381693"/>
    <lineage>
        <taxon>Eukaryota</taxon>
        <taxon>Sar</taxon>
        <taxon>Alveolata</taxon>
        <taxon>Dinophyceae</taxon>
        <taxon>Suessiales</taxon>
        <taxon>Symbiodiniaceae</taxon>
        <taxon>Durusdinium</taxon>
    </lineage>
</organism>
<feature type="transmembrane region" description="Helical" evidence="1">
    <location>
        <begin position="84"/>
        <end position="107"/>
    </location>
</feature>
<keyword evidence="1" id="KW-1133">Transmembrane helix</keyword>
<keyword evidence="1" id="KW-0812">Transmembrane</keyword>
<dbReference type="NCBIfam" id="TIGR03142">
    <property type="entry name" value="cytochro_ccmI"/>
    <property type="match status" value="2"/>
</dbReference>